<dbReference type="EMBL" id="CVMT01000012">
    <property type="protein sequence ID" value="CRG92434.1"/>
    <property type="molecule type" value="Genomic_DNA"/>
</dbReference>
<dbReference type="Gene3D" id="3.90.850.10">
    <property type="entry name" value="Fumarylacetoacetase-like, C-terminal domain"/>
    <property type="match status" value="1"/>
</dbReference>
<dbReference type="InterPro" id="IPR036663">
    <property type="entry name" value="Fumarylacetoacetase_C_sf"/>
</dbReference>
<dbReference type="STRING" id="28573.A0A0U1M9V6"/>
<dbReference type="SUPFAM" id="SSF56529">
    <property type="entry name" value="FAH"/>
    <property type="match status" value="1"/>
</dbReference>
<accession>A0A0U1M9V6</accession>
<dbReference type="FunFam" id="3.90.850.10:FF:000002">
    <property type="entry name" value="2-hydroxyhepta-2,4-diene-1,7-dioate isomerase"/>
    <property type="match status" value="1"/>
</dbReference>
<dbReference type="Proteomes" id="UP000054383">
    <property type="component" value="Unassembled WGS sequence"/>
</dbReference>
<dbReference type="GO" id="GO:0018773">
    <property type="term" value="F:acetylpyruvate hydrolase activity"/>
    <property type="evidence" value="ECO:0007669"/>
    <property type="project" value="TreeGrafter"/>
</dbReference>
<dbReference type="InterPro" id="IPR011234">
    <property type="entry name" value="Fumarylacetoacetase-like_C"/>
</dbReference>
<proteinExistence type="inferred from homology"/>
<dbReference type="AlphaFoldDB" id="A0A0U1M9V6"/>
<dbReference type="GO" id="GO:0046872">
    <property type="term" value="F:metal ion binding"/>
    <property type="evidence" value="ECO:0007669"/>
    <property type="project" value="UniProtKB-KW"/>
</dbReference>
<dbReference type="OrthoDB" id="194468at2759"/>
<feature type="domain" description="AB hydrolase-1" evidence="3">
    <location>
        <begin position="345"/>
        <end position="576"/>
    </location>
</feature>
<reference evidence="5 6" key="1">
    <citation type="submission" date="2015-04" db="EMBL/GenBank/DDBJ databases">
        <authorList>
            <person name="Syromyatnikov M.Y."/>
            <person name="Popov V.N."/>
        </authorList>
    </citation>
    <scope>NUCLEOTIDE SEQUENCE [LARGE SCALE GENOMIC DNA]</scope>
    <source>
        <strain evidence="5">WF-38-12</strain>
    </source>
</reference>
<dbReference type="GO" id="GO:0050163">
    <property type="term" value="F:oxaloacetate tautomerase activity"/>
    <property type="evidence" value="ECO:0007669"/>
    <property type="project" value="UniProtKB-ARBA"/>
</dbReference>
<dbReference type="InterPro" id="IPR029058">
    <property type="entry name" value="AB_hydrolase_fold"/>
</dbReference>
<dbReference type="OMA" id="DHKQFFL"/>
<evidence type="ECO:0000256" key="1">
    <source>
        <dbReference type="ARBA" id="ARBA00010211"/>
    </source>
</evidence>
<dbReference type="SUPFAM" id="SSF53474">
    <property type="entry name" value="alpha/beta-Hydrolases"/>
    <property type="match status" value="1"/>
</dbReference>
<gene>
    <name evidence="5" type="ORF">PISL3812_09493</name>
</gene>
<keyword evidence="6" id="KW-1185">Reference proteome</keyword>
<dbReference type="GO" id="GO:0006107">
    <property type="term" value="P:oxaloacetate metabolic process"/>
    <property type="evidence" value="ECO:0007669"/>
    <property type="project" value="UniProtKB-ARBA"/>
</dbReference>
<name>A0A0U1M9V6_TALIS</name>
<evidence type="ECO:0000259" key="4">
    <source>
        <dbReference type="Pfam" id="PF01557"/>
    </source>
</evidence>
<dbReference type="InterPro" id="IPR000073">
    <property type="entry name" value="AB_hydrolase_1"/>
</dbReference>
<feature type="domain" description="Fumarylacetoacetase-like C-terminal" evidence="4">
    <location>
        <begin position="82"/>
        <end position="293"/>
    </location>
</feature>
<dbReference type="PANTHER" id="PTHR11820:SF7">
    <property type="entry name" value="ACYLPYRUVASE FAHD1, MITOCHONDRIAL"/>
    <property type="match status" value="1"/>
</dbReference>
<protein>
    <submittedName>
        <fullName evidence="5">Uncharacterized protein</fullName>
    </submittedName>
</protein>
<keyword evidence="2" id="KW-0479">Metal-binding</keyword>
<sequence length="592" mass="62714">MSSLTNYIAFVASNAATGVSRIGHYDKGSDSIQPLSFVSGTPISTLYQVIEAGEDNIVASRGEKPLPLSTVKILPPIDGRDILAVGKNYSEHAKEFNQSGYDSSDKVDQPSCPVIFTKRATSIIATGEDIYPHAEFTQTADYEGEIGVIIGKAGYRISETDALDYVWGYTIINDMTARERQRDHKQFFLGKSPDTYCPIGPFAVPASYLPKKLQIQTHVNGELRQDATTDDLIFSIPTLIKTISEGQTLQPGDVIATGTPAGVGIGKTPPMFLKPGDEVAVSVSGLGTLRNRIASPSAVNATVSRIQKKSHIHLTNWSKSINGAGLVDIGGKLLNYKHLGRQDGPPVVFVHGLGGTVDYWTPLISANSLAETHSLHLFDLEGHGLSPTSPLSSLSISSFAEDVKGVLQHANLSSGITLVAHSMGCLIALAFVIANPGKVSKLILVGPPPSPLPDAASQGSYARAAAVRSQGMSAVVDAVATAGTSENTKNNNAVALAAVRLSLLGQDPEGYAKACTALAGATNTLDISQVDAETLIITGDEDKVSPPALCEKHKSTLPRCTVEVLPQTGHWHLFENLDGVSRAIQSFLQVYV</sequence>
<evidence type="ECO:0000259" key="3">
    <source>
        <dbReference type="Pfam" id="PF00561"/>
    </source>
</evidence>
<evidence type="ECO:0000313" key="6">
    <source>
        <dbReference type="Proteomes" id="UP000054383"/>
    </source>
</evidence>
<dbReference type="PANTHER" id="PTHR11820">
    <property type="entry name" value="ACYLPYRUVASE"/>
    <property type="match status" value="1"/>
</dbReference>
<comment type="similarity">
    <text evidence="1">Belongs to the FAH family.</text>
</comment>
<evidence type="ECO:0000256" key="2">
    <source>
        <dbReference type="ARBA" id="ARBA00022723"/>
    </source>
</evidence>
<dbReference type="Pfam" id="PF01557">
    <property type="entry name" value="FAA_hydrolase"/>
    <property type="match status" value="1"/>
</dbReference>
<evidence type="ECO:0000313" key="5">
    <source>
        <dbReference type="EMBL" id="CRG92434.1"/>
    </source>
</evidence>
<dbReference type="Pfam" id="PF00561">
    <property type="entry name" value="Abhydrolase_1"/>
    <property type="match status" value="1"/>
</dbReference>
<organism evidence="5 6">
    <name type="scientific">Talaromyces islandicus</name>
    <name type="common">Penicillium islandicum</name>
    <dbReference type="NCBI Taxonomy" id="28573"/>
    <lineage>
        <taxon>Eukaryota</taxon>
        <taxon>Fungi</taxon>
        <taxon>Dikarya</taxon>
        <taxon>Ascomycota</taxon>
        <taxon>Pezizomycotina</taxon>
        <taxon>Eurotiomycetes</taxon>
        <taxon>Eurotiomycetidae</taxon>
        <taxon>Eurotiales</taxon>
        <taxon>Trichocomaceae</taxon>
        <taxon>Talaromyces</taxon>
        <taxon>Talaromyces sect. Islandici</taxon>
    </lineage>
</organism>
<dbReference type="Gene3D" id="3.40.50.1820">
    <property type="entry name" value="alpha/beta hydrolase"/>
    <property type="match status" value="1"/>
</dbReference>
<dbReference type="PRINTS" id="PR00111">
    <property type="entry name" value="ABHYDROLASE"/>
</dbReference>